<dbReference type="PANTHER" id="PTHR12357">
    <property type="entry name" value="YTH YT521-B HOMOLOGY DOMAIN-CONTAINING"/>
    <property type="match status" value="1"/>
</dbReference>
<feature type="compositionally biased region" description="Basic and acidic residues" evidence="2">
    <location>
        <begin position="21"/>
        <end position="32"/>
    </location>
</feature>
<dbReference type="InterPro" id="IPR012677">
    <property type="entry name" value="Nucleotide-bd_a/b_plait_sf"/>
</dbReference>
<comment type="caution">
    <text evidence="5">The sequence shown here is derived from an EMBL/GenBank/DDBJ whole genome shotgun (WGS) entry which is preliminary data.</text>
</comment>
<dbReference type="PROSITE" id="PS50102">
    <property type="entry name" value="RRM"/>
    <property type="match status" value="1"/>
</dbReference>
<feature type="compositionally biased region" description="Polar residues" evidence="2">
    <location>
        <begin position="1"/>
        <end position="13"/>
    </location>
</feature>
<dbReference type="PROSITE" id="PS50882">
    <property type="entry name" value="YTH"/>
    <property type="match status" value="1"/>
</dbReference>
<evidence type="ECO:0000313" key="5">
    <source>
        <dbReference type="EMBL" id="KAF7128286.1"/>
    </source>
</evidence>
<dbReference type="GO" id="GO:1990247">
    <property type="term" value="F:N6-methyladenosine-containing RNA reader activity"/>
    <property type="evidence" value="ECO:0007669"/>
    <property type="project" value="TreeGrafter"/>
</dbReference>
<dbReference type="InterPro" id="IPR045168">
    <property type="entry name" value="YTH_prot"/>
</dbReference>
<dbReference type="InterPro" id="IPR057720">
    <property type="entry name" value="RRM_YTH1"/>
</dbReference>
<feature type="region of interest" description="Disordered" evidence="2">
    <location>
        <begin position="1"/>
        <end position="83"/>
    </location>
</feature>
<feature type="region of interest" description="Disordered" evidence="2">
    <location>
        <begin position="367"/>
        <end position="389"/>
    </location>
</feature>
<evidence type="ECO:0008006" key="8">
    <source>
        <dbReference type="Google" id="ProtNLM"/>
    </source>
</evidence>
<accession>A0A8H6PDV7</accession>
<sequence>MDNAPSKQSNQPGGASKGRRISSEERFSHSRDQQPLSDTGTFGRNPPRSGNVDNHPESHGRGAPPSAMNMGDMRSTLPGYNQPPMQSPYVPAAIHQHGVLYPLQSLASFPDTTSARTVPYNAHYSQMYIPYAQQPQQHQQQHQHHQSPSPPHGIPDYQLFVPNMAAPSNVPLSNQTIVFGLGYYPQHLYTAPVGHGQGPPGPSMYLPPSSPYHNTSGLAAQVPPTLPREGRQKSPTIADYDVSKTIVDGSTPMRPTIAHTSTDSSLPSSTSGSATPWGPPRKPKQSGHALWVGNLPAGTNVVDLKDHFSQDATKDIQSVFLISKSNCAFINYKTESACVAALSRFHDSRFHGVRLVCRLRRGLASPGKTSNIGSSTTSPVNEHSSSKLLDSNPDIEEALETRPVHGRHANLRLPNRYFIVKSLTVGDLELSRQSGIWATQSHNEDNLNRAYESAFNVYLIFSANKSGEYYGYARMVSPIKEDESLAMEMPVRQEHGPPEPEELHVIPTEATATAPTGRIIDDSARGTIFWEADSSEEDDDDDDGGGGGGGSGHDDSGEGKEEGKGEESSDEEEIGVGSEKNAAELVEEAAESGFQSIGRPFRVQWLSTERVPFHRTRGLRNPWNANREVKIARDGTEIEPSVGERLIRLFHTQHPSHGFPIYHTSLPN</sequence>
<dbReference type="CDD" id="cd00590">
    <property type="entry name" value="RRM_SF"/>
    <property type="match status" value="1"/>
</dbReference>
<protein>
    <recommendedName>
        <fullName evidence="8">YT521-B-like splicing factor</fullName>
    </recommendedName>
</protein>
<dbReference type="OrthoDB" id="306690at2759"/>
<dbReference type="CDD" id="cd21134">
    <property type="entry name" value="YTH"/>
    <property type="match status" value="1"/>
</dbReference>
<feature type="region of interest" description="Disordered" evidence="2">
    <location>
        <begin position="133"/>
        <end position="155"/>
    </location>
</feature>
<dbReference type="EMBL" id="JACBAF010002114">
    <property type="protein sequence ID" value="KAF7167347.1"/>
    <property type="molecule type" value="Genomic_DNA"/>
</dbReference>
<dbReference type="SUPFAM" id="SSF54928">
    <property type="entry name" value="RNA-binding domain, RBD"/>
    <property type="match status" value="1"/>
</dbReference>
<dbReference type="PANTHER" id="PTHR12357:SF3">
    <property type="entry name" value="YTH DOMAIN-CONTAINING PROTEIN 1"/>
    <property type="match status" value="1"/>
</dbReference>
<feature type="region of interest" description="Disordered" evidence="2">
    <location>
        <begin position="214"/>
        <end position="288"/>
    </location>
</feature>
<dbReference type="Gene3D" id="3.10.590.10">
    <property type="entry name" value="ph1033 like domains"/>
    <property type="match status" value="2"/>
</dbReference>
<dbReference type="Pfam" id="PF04146">
    <property type="entry name" value="YTH"/>
    <property type="match status" value="1"/>
</dbReference>
<dbReference type="InterPro" id="IPR007275">
    <property type="entry name" value="YTH_domain"/>
</dbReference>
<dbReference type="GO" id="GO:0003729">
    <property type="term" value="F:mRNA binding"/>
    <property type="evidence" value="ECO:0007669"/>
    <property type="project" value="TreeGrafter"/>
</dbReference>
<feature type="compositionally biased region" description="Polar residues" evidence="2">
    <location>
        <begin position="33"/>
        <end position="42"/>
    </location>
</feature>
<feature type="domain" description="RRM" evidence="3">
    <location>
        <begin position="288"/>
        <end position="362"/>
    </location>
</feature>
<evidence type="ECO:0000259" key="3">
    <source>
        <dbReference type="PROSITE" id="PS50102"/>
    </source>
</evidence>
<proteinExistence type="predicted"/>
<evidence type="ECO:0000313" key="7">
    <source>
        <dbReference type="Proteomes" id="UP000630445"/>
    </source>
</evidence>
<dbReference type="AlphaFoldDB" id="A0A8H6PDV7"/>
<dbReference type="SMART" id="SM00360">
    <property type="entry name" value="RRM"/>
    <property type="match status" value="1"/>
</dbReference>
<evidence type="ECO:0000256" key="2">
    <source>
        <dbReference type="SAM" id="MobiDB-lite"/>
    </source>
</evidence>
<keyword evidence="1" id="KW-0694">RNA-binding</keyword>
<reference evidence="5" key="1">
    <citation type="submission" date="2020-06" db="EMBL/GenBank/DDBJ databases">
        <title>Draft genome sequences of strains closely related to Aspergillus parafelis and Aspergillus hiratsukae.</title>
        <authorList>
            <person name="Dos Santos R.A.C."/>
            <person name="Rivero-Menendez O."/>
            <person name="Steenwyk J.L."/>
            <person name="Mead M.E."/>
            <person name="Goldman G.H."/>
            <person name="Alastruey-Izquierdo A."/>
            <person name="Rokas A."/>
        </authorList>
    </citation>
    <scope>NUCLEOTIDE SEQUENCE</scope>
    <source>
        <strain evidence="5">CNM-CM5793</strain>
        <strain evidence="6">CNM-CM6106</strain>
    </source>
</reference>
<organism evidence="5 7">
    <name type="scientific">Aspergillus hiratsukae</name>
    <dbReference type="NCBI Taxonomy" id="1194566"/>
    <lineage>
        <taxon>Eukaryota</taxon>
        <taxon>Fungi</taxon>
        <taxon>Dikarya</taxon>
        <taxon>Ascomycota</taxon>
        <taxon>Pezizomycotina</taxon>
        <taxon>Eurotiomycetes</taxon>
        <taxon>Eurotiomycetidae</taxon>
        <taxon>Eurotiales</taxon>
        <taxon>Aspergillaceae</taxon>
        <taxon>Aspergillus</taxon>
        <taxon>Aspergillus subgen. Fumigati</taxon>
    </lineage>
</organism>
<feature type="compositionally biased region" description="Basic and acidic residues" evidence="2">
    <location>
        <begin position="552"/>
        <end position="567"/>
    </location>
</feature>
<dbReference type="Proteomes" id="UP000662466">
    <property type="component" value="Unassembled WGS sequence"/>
</dbReference>
<dbReference type="InterPro" id="IPR035979">
    <property type="entry name" value="RBD_domain_sf"/>
</dbReference>
<feature type="region of interest" description="Disordered" evidence="2">
    <location>
        <begin position="532"/>
        <end position="578"/>
    </location>
</feature>
<keyword evidence="7" id="KW-1185">Reference proteome</keyword>
<gene>
    <name evidence="5" type="ORF">CNMCM5793_002828</name>
    <name evidence="6" type="ORF">CNMCM6106_002922</name>
</gene>
<dbReference type="GO" id="GO:0000398">
    <property type="term" value="P:mRNA splicing, via spliceosome"/>
    <property type="evidence" value="ECO:0007669"/>
    <property type="project" value="TreeGrafter"/>
</dbReference>
<dbReference type="Pfam" id="PF25701">
    <property type="entry name" value="RRM_YTH1"/>
    <property type="match status" value="1"/>
</dbReference>
<dbReference type="Gene3D" id="3.30.70.330">
    <property type="match status" value="1"/>
</dbReference>
<dbReference type="EMBL" id="JACBAD010001934">
    <property type="protein sequence ID" value="KAF7128286.1"/>
    <property type="molecule type" value="Genomic_DNA"/>
</dbReference>
<evidence type="ECO:0000256" key="1">
    <source>
        <dbReference type="PROSITE-ProRule" id="PRU00176"/>
    </source>
</evidence>
<dbReference type="GO" id="GO:0005654">
    <property type="term" value="C:nucleoplasm"/>
    <property type="evidence" value="ECO:0007669"/>
    <property type="project" value="TreeGrafter"/>
</dbReference>
<dbReference type="Proteomes" id="UP000630445">
    <property type="component" value="Unassembled WGS sequence"/>
</dbReference>
<evidence type="ECO:0000259" key="4">
    <source>
        <dbReference type="PROSITE" id="PS50882"/>
    </source>
</evidence>
<feature type="compositionally biased region" description="Acidic residues" evidence="2">
    <location>
        <begin position="533"/>
        <end position="544"/>
    </location>
</feature>
<dbReference type="GO" id="GO:0000381">
    <property type="term" value="P:regulation of alternative mRNA splicing, via spliceosome"/>
    <property type="evidence" value="ECO:0007669"/>
    <property type="project" value="TreeGrafter"/>
</dbReference>
<dbReference type="InterPro" id="IPR000504">
    <property type="entry name" value="RRM_dom"/>
</dbReference>
<feature type="compositionally biased region" description="Low complexity" evidence="2">
    <location>
        <begin position="260"/>
        <end position="275"/>
    </location>
</feature>
<feature type="domain" description="YTH" evidence="4">
    <location>
        <begin position="415"/>
        <end position="650"/>
    </location>
</feature>
<name>A0A8H6PDV7_9EURO</name>
<evidence type="ECO:0000313" key="6">
    <source>
        <dbReference type="EMBL" id="KAF7167347.1"/>
    </source>
</evidence>